<protein>
    <submittedName>
        <fullName evidence="1">Serine/threonine-protein phosphatase</fullName>
    </submittedName>
</protein>
<dbReference type="EMBL" id="GGEC01020240">
    <property type="protein sequence ID" value="MBX00724.1"/>
    <property type="molecule type" value="Transcribed_RNA"/>
</dbReference>
<proteinExistence type="predicted"/>
<dbReference type="EMBL" id="GGEC01020238">
    <property type="protein sequence ID" value="MBX00722.1"/>
    <property type="molecule type" value="Transcribed_RNA"/>
</dbReference>
<reference evidence="1" key="1">
    <citation type="submission" date="2018-02" db="EMBL/GenBank/DDBJ databases">
        <title>Rhizophora mucronata_Transcriptome.</title>
        <authorList>
            <person name="Meera S.P."/>
            <person name="Sreeshan A."/>
            <person name="Augustine A."/>
        </authorList>
    </citation>
    <scope>NUCLEOTIDE SEQUENCE</scope>
    <source>
        <tissue evidence="1">Leaf</tissue>
    </source>
</reference>
<name>A0A2P2K4S0_RHIMU</name>
<dbReference type="AlphaFoldDB" id="A0A2P2K4S0"/>
<accession>A0A2P2K4S0</accession>
<sequence length="37" mass="4274">MSPAFFHGPCPFRVLSLQDRSEKSSLVRVPLIPVWYL</sequence>
<evidence type="ECO:0000313" key="1">
    <source>
        <dbReference type="EMBL" id="MBX00722.1"/>
    </source>
</evidence>
<organism evidence="1">
    <name type="scientific">Rhizophora mucronata</name>
    <name type="common">Asiatic mangrove</name>
    <dbReference type="NCBI Taxonomy" id="61149"/>
    <lineage>
        <taxon>Eukaryota</taxon>
        <taxon>Viridiplantae</taxon>
        <taxon>Streptophyta</taxon>
        <taxon>Embryophyta</taxon>
        <taxon>Tracheophyta</taxon>
        <taxon>Spermatophyta</taxon>
        <taxon>Magnoliopsida</taxon>
        <taxon>eudicotyledons</taxon>
        <taxon>Gunneridae</taxon>
        <taxon>Pentapetalae</taxon>
        <taxon>rosids</taxon>
        <taxon>fabids</taxon>
        <taxon>Malpighiales</taxon>
        <taxon>Rhizophoraceae</taxon>
        <taxon>Rhizophora</taxon>
    </lineage>
</organism>